<evidence type="ECO:0000259" key="1">
    <source>
        <dbReference type="Pfam" id="PF00117"/>
    </source>
</evidence>
<dbReference type="SUPFAM" id="SSF52317">
    <property type="entry name" value="Class I glutamine amidotransferase-like"/>
    <property type="match status" value="1"/>
</dbReference>
<dbReference type="GO" id="GO:0005634">
    <property type="term" value="C:nucleus"/>
    <property type="evidence" value="ECO:0007669"/>
    <property type="project" value="TreeGrafter"/>
</dbReference>
<dbReference type="InterPro" id="IPR029062">
    <property type="entry name" value="Class_I_gatase-like"/>
</dbReference>
<reference evidence="2 3" key="1">
    <citation type="submission" date="2019-10" db="EMBL/GenBank/DDBJ databases">
        <authorList>
            <person name="Palmer J.M."/>
        </authorList>
    </citation>
    <scope>NUCLEOTIDE SEQUENCE [LARGE SCALE GENOMIC DNA]</scope>
    <source>
        <strain evidence="2 3">TWF694</strain>
    </source>
</reference>
<dbReference type="PANTHER" id="PTHR42695">
    <property type="entry name" value="GLUTAMINE AMIDOTRANSFERASE YLR126C-RELATED"/>
    <property type="match status" value="1"/>
</dbReference>
<dbReference type="InterPro" id="IPR017926">
    <property type="entry name" value="GATASE"/>
</dbReference>
<gene>
    <name evidence="2" type="ORF">TWF694_011117</name>
</gene>
<dbReference type="InterPro" id="IPR044992">
    <property type="entry name" value="ChyE-like"/>
</dbReference>
<dbReference type="Pfam" id="PF00117">
    <property type="entry name" value="GATase"/>
    <property type="match status" value="1"/>
</dbReference>
<evidence type="ECO:0000313" key="2">
    <source>
        <dbReference type="EMBL" id="KAK6538238.1"/>
    </source>
</evidence>
<dbReference type="PROSITE" id="PS51273">
    <property type="entry name" value="GATASE_TYPE_1"/>
    <property type="match status" value="1"/>
</dbReference>
<feature type="domain" description="Glutamine amidotransferase" evidence="1">
    <location>
        <begin position="49"/>
        <end position="201"/>
    </location>
</feature>
<dbReference type="EMBL" id="JAVHJO010000008">
    <property type="protein sequence ID" value="KAK6538238.1"/>
    <property type="molecule type" value="Genomic_DNA"/>
</dbReference>
<protein>
    <recommendedName>
        <fullName evidence="1">Glutamine amidotransferase domain-containing protein</fullName>
    </recommendedName>
</protein>
<dbReference type="Proteomes" id="UP001365542">
    <property type="component" value="Unassembled WGS sequence"/>
</dbReference>
<dbReference type="GO" id="GO:0005829">
    <property type="term" value="C:cytosol"/>
    <property type="evidence" value="ECO:0007669"/>
    <property type="project" value="TreeGrafter"/>
</dbReference>
<evidence type="ECO:0000313" key="3">
    <source>
        <dbReference type="Proteomes" id="UP001365542"/>
    </source>
</evidence>
<dbReference type="AlphaFoldDB" id="A0AAV9X826"/>
<dbReference type="CDD" id="cd01741">
    <property type="entry name" value="GATase1_1"/>
    <property type="match status" value="1"/>
</dbReference>
<organism evidence="2 3">
    <name type="scientific">Orbilia ellipsospora</name>
    <dbReference type="NCBI Taxonomy" id="2528407"/>
    <lineage>
        <taxon>Eukaryota</taxon>
        <taxon>Fungi</taxon>
        <taxon>Dikarya</taxon>
        <taxon>Ascomycota</taxon>
        <taxon>Pezizomycotina</taxon>
        <taxon>Orbiliomycetes</taxon>
        <taxon>Orbiliales</taxon>
        <taxon>Orbiliaceae</taxon>
        <taxon>Orbilia</taxon>
    </lineage>
</organism>
<sequence>MTSTSFKLAVLECDQPLDAARKALGGHTGVWTALFAEAAKSLNLPADRVIVIRYNAEETLPAFDEINGILISGSRYNAWEDIPWINNLVEFTKECVARKIPVIGICFGHQIVGRALGSVVNRNEAGWEVAPTVLGLHDKGKEIFGKDTITLHLMNRDIVRDCPAGFQVLAYTPKTSIHSLYKPGEVFTVQGHPEFKPEITGELLKMRNESKIIPDDTYQDALSRLDNQHDGVLVTEAFVKFLGVA</sequence>
<accession>A0AAV9X826</accession>
<comment type="caution">
    <text evidence="2">The sequence shown here is derived from an EMBL/GenBank/DDBJ whole genome shotgun (WGS) entry which is preliminary data.</text>
</comment>
<dbReference type="PANTHER" id="PTHR42695:SF5">
    <property type="entry name" value="GLUTAMINE AMIDOTRANSFERASE YLR126C-RELATED"/>
    <property type="match status" value="1"/>
</dbReference>
<dbReference type="Gene3D" id="3.40.50.880">
    <property type="match status" value="1"/>
</dbReference>
<name>A0AAV9X826_9PEZI</name>
<proteinExistence type="predicted"/>
<keyword evidence="3" id="KW-1185">Reference proteome</keyword>